<dbReference type="Pfam" id="PF16089">
    <property type="entry name" value="DUF4818"/>
    <property type="match status" value="1"/>
</dbReference>
<gene>
    <name evidence="3" type="primary">LOC117143346</name>
</gene>
<dbReference type="AlphaFoldDB" id="A0A6P8KIG0"/>
<evidence type="ECO:0000256" key="1">
    <source>
        <dbReference type="SAM" id="Phobius"/>
    </source>
</evidence>
<dbReference type="RefSeq" id="XP_033163904.1">
    <property type="nucleotide sequence ID" value="XM_033308013.1"/>
</dbReference>
<keyword evidence="1" id="KW-0812">Transmembrane</keyword>
<organism evidence="2 3">
    <name type="scientific">Drosophila mauritiana</name>
    <name type="common">Fruit fly</name>
    <dbReference type="NCBI Taxonomy" id="7226"/>
    <lineage>
        <taxon>Eukaryota</taxon>
        <taxon>Metazoa</taxon>
        <taxon>Ecdysozoa</taxon>
        <taxon>Arthropoda</taxon>
        <taxon>Hexapoda</taxon>
        <taxon>Insecta</taxon>
        <taxon>Pterygota</taxon>
        <taxon>Neoptera</taxon>
        <taxon>Endopterygota</taxon>
        <taxon>Diptera</taxon>
        <taxon>Brachycera</taxon>
        <taxon>Muscomorpha</taxon>
        <taxon>Ephydroidea</taxon>
        <taxon>Drosophilidae</taxon>
        <taxon>Drosophila</taxon>
        <taxon>Sophophora</taxon>
    </lineage>
</organism>
<keyword evidence="1" id="KW-0472">Membrane</keyword>
<evidence type="ECO:0000313" key="2">
    <source>
        <dbReference type="Proteomes" id="UP000515162"/>
    </source>
</evidence>
<feature type="transmembrane region" description="Helical" evidence="1">
    <location>
        <begin position="65"/>
        <end position="88"/>
    </location>
</feature>
<name>A0A6P8KIG0_DROMA</name>
<feature type="transmembrane region" description="Helical" evidence="1">
    <location>
        <begin position="118"/>
        <end position="141"/>
    </location>
</feature>
<feature type="transmembrane region" description="Helical" evidence="1">
    <location>
        <begin position="35"/>
        <end position="53"/>
    </location>
</feature>
<keyword evidence="2" id="KW-1185">Reference proteome</keyword>
<reference evidence="3" key="1">
    <citation type="submission" date="2025-08" db="UniProtKB">
        <authorList>
            <consortium name="RefSeq"/>
        </authorList>
    </citation>
    <scope>IDENTIFICATION</scope>
    <source>
        <strain evidence="3">Mau12</strain>
        <tissue evidence="3">Whole Body</tissue>
    </source>
</reference>
<sequence length="175" mass="19845">MMASYEAVSTAALIHLVFRISISPWPPRDICSPAPNVGAWIFTFALLLLATDVKMYPNGYPHLPYIIQFLVETVGSLFIVELSTSVVWCGLESMTHQLTRLLLLFWGMDGDTYLALEYWILLVPTTAVASIFLYIMMGAIIPHLIYGKPQVTVYMNKEVLRGMVSKCRQKRRKNI</sequence>
<proteinExistence type="predicted"/>
<keyword evidence="1" id="KW-1133">Transmembrane helix</keyword>
<protein>
    <submittedName>
        <fullName evidence="3">Uncharacterized protein LOC117143346</fullName>
    </submittedName>
</protein>
<dbReference type="Proteomes" id="UP000515162">
    <property type="component" value="Chromosome 3R"/>
</dbReference>
<accession>A0A6P8KIG0</accession>
<evidence type="ECO:0000313" key="3">
    <source>
        <dbReference type="RefSeq" id="XP_033163904.1"/>
    </source>
</evidence>
<dbReference type="GeneID" id="117143346"/>
<dbReference type="InterPro" id="IPR032145">
    <property type="entry name" value="DUF4818"/>
</dbReference>